<gene>
    <name evidence="2" type="ORF">C8D94_10810</name>
</gene>
<dbReference type="EMBL" id="QRAO01000008">
    <property type="protein sequence ID" value="RDK83222.1"/>
    <property type="molecule type" value="Genomic_DNA"/>
</dbReference>
<dbReference type="AlphaFoldDB" id="A0A370Q4B2"/>
<proteinExistence type="predicted"/>
<organism evidence="2 3">
    <name type="scientific">Marinirhabdus gelatinilytica</name>
    <dbReference type="NCBI Taxonomy" id="1703343"/>
    <lineage>
        <taxon>Bacteria</taxon>
        <taxon>Pseudomonadati</taxon>
        <taxon>Bacteroidota</taxon>
        <taxon>Flavobacteriia</taxon>
        <taxon>Flavobacteriales</taxon>
        <taxon>Flavobacteriaceae</taxon>
    </lineage>
</organism>
<reference evidence="2 3" key="1">
    <citation type="submission" date="2018-07" db="EMBL/GenBank/DDBJ databases">
        <title>Genomic Encyclopedia of Type Strains, Phase IV (KMG-IV): sequencing the most valuable type-strain genomes for metagenomic binning, comparative biology and taxonomic classification.</title>
        <authorList>
            <person name="Goeker M."/>
        </authorList>
    </citation>
    <scope>NUCLEOTIDE SEQUENCE [LARGE SCALE GENOMIC DNA]</scope>
    <source>
        <strain evidence="2 3">DSM 101478</strain>
    </source>
</reference>
<evidence type="ECO:0000256" key="1">
    <source>
        <dbReference type="SAM" id="SignalP"/>
    </source>
</evidence>
<keyword evidence="1" id="KW-0732">Signal</keyword>
<protein>
    <submittedName>
        <fullName evidence="2">Uncharacterized protein</fullName>
    </submittedName>
</protein>
<dbReference type="OrthoDB" id="1435601at2"/>
<evidence type="ECO:0000313" key="2">
    <source>
        <dbReference type="EMBL" id="RDK83222.1"/>
    </source>
</evidence>
<evidence type="ECO:0000313" key="3">
    <source>
        <dbReference type="Proteomes" id="UP000255317"/>
    </source>
</evidence>
<sequence length="89" mass="10491">MKITRLFLTLFFFISSMVAITAQNFQEKLTKYMHIHRTQEQYSNAYDQLLVMLRQQCSSQEVPDALWEELQSDKDTSVEEILTLKPGPF</sequence>
<feature type="chain" id="PRO_5016680642" evidence="1">
    <location>
        <begin position="22"/>
        <end position="89"/>
    </location>
</feature>
<dbReference type="RefSeq" id="WP_115124677.1">
    <property type="nucleotide sequence ID" value="NZ_QRAO01000008.1"/>
</dbReference>
<name>A0A370Q4B2_9FLAO</name>
<dbReference type="Proteomes" id="UP000255317">
    <property type="component" value="Unassembled WGS sequence"/>
</dbReference>
<keyword evidence="3" id="KW-1185">Reference proteome</keyword>
<comment type="caution">
    <text evidence="2">The sequence shown here is derived from an EMBL/GenBank/DDBJ whole genome shotgun (WGS) entry which is preliminary data.</text>
</comment>
<feature type="signal peptide" evidence="1">
    <location>
        <begin position="1"/>
        <end position="21"/>
    </location>
</feature>
<accession>A0A370Q4B2</accession>